<accession>A0A7J7IP78</accession>
<proteinExistence type="predicted"/>
<keyword evidence="1" id="KW-0175">Coiled coil</keyword>
<evidence type="ECO:0000256" key="1">
    <source>
        <dbReference type="SAM" id="Coils"/>
    </source>
</evidence>
<sequence>MDGDGIERALAEALNVIFDLVKELERQPYKAQYYAEQVRALRTETETQHASAERIREEKHQLRADYGKLKQLAEREREQHRRAAEAASRDLEALRRQNAELSIMKWKAEGQVKQLAS</sequence>
<dbReference type="AlphaFoldDB" id="A0A7J7IP78"/>
<dbReference type="EMBL" id="VWRR01000003">
    <property type="protein sequence ID" value="KAF6004509.1"/>
    <property type="molecule type" value="Genomic_DNA"/>
</dbReference>
<name>A0A7J7IP78_9RHOD</name>
<dbReference type="OrthoDB" id="10610949at2759"/>
<keyword evidence="3" id="KW-1185">Reference proteome</keyword>
<reference evidence="2 3" key="1">
    <citation type="journal article" date="2020" name="J. Phycol.">
        <title>Comparative genome analysis reveals Cyanidiococcus gen. nov., a new extremophilic red algal genus sister to Cyanidioschyzon (Cyanidioschyzonaceae, Rhodophyta).</title>
        <authorList>
            <person name="Liu S.-L."/>
            <person name="Chiang Y.-R."/>
            <person name="Yoon H.S."/>
            <person name="Fu H.-Y."/>
        </authorList>
    </citation>
    <scope>NUCLEOTIDE SEQUENCE [LARGE SCALE GENOMIC DNA]</scope>
    <source>
        <strain evidence="2 3">THAL066</strain>
    </source>
</reference>
<feature type="coiled-coil region" evidence="1">
    <location>
        <begin position="52"/>
        <end position="104"/>
    </location>
</feature>
<dbReference type="Proteomes" id="UP000530660">
    <property type="component" value="Unassembled WGS sequence"/>
</dbReference>
<comment type="caution">
    <text evidence="2">The sequence shown here is derived from an EMBL/GenBank/DDBJ whole genome shotgun (WGS) entry which is preliminary data.</text>
</comment>
<organism evidence="2 3">
    <name type="scientific">Cyanidiococcus yangmingshanensis</name>
    <dbReference type="NCBI Taxonomy" id="2690220"/>
    <lineage>
        <taxon>Eukaryota</taxon>
        <taxon>Rhodophyta</taxon>
        <taxon>Bangiophyceae</taxon>
        <taxon>Cyanidiales</taxon>
        <taxon>Cyanidiaceae</taxon>
        <taxon>Cyanidiococcus</taxon>
    </lineage>
</organism>
<evidence type="ECO:0000313" key="2">
    <source>
        <dbReference type="EMBL" id="KAF6004509.1"/>
    </source>
</evidence>
<gene>
    <name evidence="2" type="ORF">F1559_003516</name>
</gene>
<evidence type="ECO:0000313" key="3">
    <source>
        <dbReference type="Proteomes" id="UP000530660"/>
    </source>
</evidence>
<protein>
    <submittedName>
        <fullName evidence="2">Uncharacterized protein</fullName>
    </submittedName>
</protein>